<accession>A0AAV5A147</accession>
<feature type="domain" description="Piwi" evidence="2">
    <location>
        <begin position="425"/>
        <end position="621"/>
    </location>
</feature>
<sequence length="800" mass="88300">MRTGKAKPNTTGKQGRGGPVIVRISRVATIDPKALRNVINGQMGHNSNSLMTLTLLNVIVKMKPILSYPSNKTSFFTQQERESLGGGLQVWRGLYQSVRPSIGKLVVNVDTTVAIMYRDGNLLDLVMEFMETRNVRDLIPTAFKGPQSKRLNEFLKNLMIAPTVPEYYRTAYNYRMQCGKIICVSVKPDNSIVFPLEVLNVKPGQFYKKTLPSKMAAKALEFSSQKPDTRVRSLEGSAGLLGYGDSDFLRQSGVAVRPQLLTVKSRVLPAPPLVWAKSRPQETPRGGAWNLADKMFYSPGRVYAWSVIVFDTKPGVMADGYQVIRNFITGFLQCCSNLESGLSEAFSVSIHVSSNTSGKAWKWKSRIWSELPVQLWKPSGISSAPVQALDPLLFSWFFPIWRPIYTRRSRTGAIVSVVARPNVSLNVKIDGINTVPGSSPLQKALASLPTMIIGADVSHSTGSDRPSVAGLVASMDESFSQYGAITAVQSALNEIIEDIDGMVENAIRNFFTFWNKRGTPVVPQRIIFYRDGVSEGQFEQVRTEEVQKIKDALSNIWKSQGFPGKPPALTFIIVGKKHHVRFFPKDNRARDRSGNCPAGTVIDKDIISPTDYDFYLQSHSGLLGNHPKLNIVSFQIVCARGRIHSSLIHDGSDSASLSSGLKEYSLEDHKRAFLPVADFLRRKMLLSQKAVRKTAPTRRETPPAPAAIGAIVAHPFLFVSGCVPLHPTSGQVVGDNVEDQARQALKNLSEVIKAGGSEPSKVVKTTVFLKDMNDFQKVNAIYAEFFGDHKPARSAVEVSR</sequence>
<evidence type="ECO:0000256" key="1">
    <source>
        <dbReference type="ARBA" id="ARBA00010552"/>
    </source>
</evidence>
<dbReference type="FunFam" id="3.30.1330.40:FF:000001">
    <property type="entry name" value="L-PSP family endoribonuclease"/>
    <property type="match status" value="1"/>
</dbReference>
<dbReference type="InterPro" id="IPR035959">
    <property type="entry name" value="RutC-like_sf"/>
</dbReference>
<dbReference type="Pfam" id="PF16487">
    <property type="entry name" value="ArgoMid"/>
    <property type="match status" value="1"/>
</dbReference>
<dbReference type="Pfam" id="PF01042">
    <property type="entry name" value="Ribonuc_L-PSP"/>
    <property type="match status" value="1"/>
</dbReference>
<dbReference type="PANTHER" id="PTHR22891">
    <property type="entry name" value="EUKARYOTIC TRANSLATION INITIATION FACTOR 2C"/>
    <property type="match status" value="1"/>
</dbReference>
<gene>
    <name evidence="3" type="ORF">Clacol_001403</name>
</gene>
<dbReference type="Gene3D" id="3.30.420.10">
    <property type="entry name" value="Ribonuclease H-like superfamily/Ribonuclease H"/>
    <property type="match status" value="1"/>
</dbReference>
<comment type="caution">
    <text evidence="3">The sequence shown here is derived from an EMBL/GenBank/DDBJ whole genome shotgun (WGS) entry which is preliminary data.</text>
</comment>
<dbReference type="Gene3D" id="2.170.260.10">
    <property type="entry name" value="paz domain"/>
    <property type="match status" value="1"/>
</dbReference>
<dbReference type="Gene3D" id="3.30.1330.40">
    <property type="entry name" value="RutC-like"/>
    <property type="match status" value="1"/>
</dbReference>
<dbReference type="InterPro" id="IPR014811">
    <property type="entry name" value="ArgoL1"/>
</dbReference>
<organism evidence="3 4">
    <name type="scientific">Clathrus columnatus</name>
    <dbReference type="NCBI Taxonomy" id="1419009"/>
    <lineage>
        <taxon>Eukaryota</taxon>
        <taxon>Fungi</taxon>
        <taxon>Dikarya</taxon>
        <taxon>Basidiomycota</taxon>
        <taxon>Agaricomycotina</taxon>
        <taxon>Agaricomycetes</taxon>
        <taxon>Phallomycetidae</taxon>
        <taxon>Phallales</taxon>
        <taxon>Clathraceae</taxon>
        <taxon>Clathrus</taxon>
    </lineage>
</organism>
<dbReference type="InterPro" id="IPR036085">
    <property type="entry name" value="PAZ_dom_sf"/>
</dbReference>
<dbReference type="GO" id="GO:0003676">
    <property type="term" value="F:nucleic acid binding"/>
    <property type="evidence" value="ECO:0007669"/>
    <property type="project" value="InterPro"/>
</dbReference>
<dbReference type="SUPFAM" id="SSF53098">
    <property type="entry name" value="Ribonuclease H-like"/>
    <property type="match status" value="1"/>
</dbReference>
<dbReference type="Gene3D" id="3.40.50.2300">
    <property type="match status" value="1"/>
</dbReference>
<comment type="similarity">
    <text evidence="1">Belongs to the RutC family.</text>
</comment>
<evidence type="ECO:0000259" key="2">
    <source>
        <dbReference type="PROSITE" id="PS50822"/>
    </source>
</evidence>
<reference evidence="3" key="1">
    <citation type="submission" date="2021-10" db="EMBL/GenBank/DDBJ databases">
        <title>De novo Genome Assembly of Clathrus columnatus (Basidiomycota, Fungi) Using Illumina and Nanopore Sequence Data.</title>
        <authorList>
            <person name="Ogiso-Tanaka E."/>
            <person name="Itagaki H."/>
            <person name="Hosoya T."/>
            <person name="Hosaka K."/>
        </authorList>
    </citation>
    <scope>NUCLEOTIDE SEQUENCE</scope>
    <source>
        <strain evidence="3">MO-923</strain>
    </source>
</reference>
<dbReference type="InterPro" id="IPR003165">
    <property type="entry name" value="Piwi"/>
</dbReference>
<protein>
    <recommendedName>
        <fullName evidence="2">Piwi domain-containing protein</fullName>
    </recommendedName>
</protein>
<dbReference type="InterPro" id="IPR012337">
    <property type="entry name" value="RNaseH-like_sf"/>
</dbReference>
<dbReference type="SMART" id="SM01163">
    <property type="entry name" value="DUF1785"/>
    <property type="match status" value="1"/>
</dbReference>
<dbReference type="InterPro" id="IPR006175">
    <property type="entry name" value="YjgF/YER057c/UK114"/>
</dbReference>
<proteinExistence type="inferred from homology"/>
<dbReference type="CDD" id="cd00448">
    <property type="entry name" value="YjgF_YER057c_UK114_family"/>
    <property type="match status" value="1"/>
</dbReference>
<dbReference type="Pfam" id="PF02171">
    <property type="entry name" value="Piwi"/>
    <property type="match status" value="1"/>
</dbReference>
<dbReference type="AlphaFoldDB" id="A0AAV5A147"/>
<dbReference type="SMART" id="SM00950">
    <property type="entry name" value="Piwi"/>
    <property type="match status" value="1"/>
</dbReference>
<dbReference type="InterPro" id="IPR032473">
    <property type="entry name" value="Argonaute_Mid_dom"/>
</dbReference>
<evidence type="ECO:0000313" key="4">
    <source>
        <dbReference type="Proteomes" id="UP001050691"/>
    </source>
</evidence>
<dbReference type="InterPro" id="IPR036397">
    <property type="entry name" value="RNaseH_sf"/>
</dbReference>
<dbReference type="PROSITE" id="PS50822">
    <property type="entry name" value="PIWI"/>
    <property type="match status" value="1"/>
</dbReference>
<dbReference type="InterPro" id="IPR006056">
    <property type="entry name" value="RidA"/>
</dbReference>
<name>A0AAV5A147_9AGAM</name>
<dbReference type="Pfam" id="PF08699">
    <property type="entry name" value="ArgoL1"/>
    <property type="match status" value="1"/>
</dbReference>
<dbReference type="SUPFAM" id="SSF101690">
    <property type="entry name" value="PAZ domain"/>
    <property type="match status" value="1"/>
</dbReference>
<keyword evidence="4" id="KW-1185">Reference proteome</keyword>
<dbReference type="NCBIfam" id="TIGR00004">
    <property type="entry name" value="Rid family detoxifying hydrolase"/>
    <property type="match status" value="1"/>
</dbReference>
<dbReference type="Proteomes" id="UP001050691">
    <property type="component" value="Unassembled WGS sequence"/>
</dbReference>
<evidence type="ECO:0000313" key="3">
    <source>
        <dbReference type="EMBL" id="GJJ07203.1"/>
    </source>
</evidence>
<dbReference type="SUPFAM" id="SSF55298">
    <property type="entry name" value="YjgF-like"/>
    <property type="match status" value="1"/>
</dbReference>
<dbReference type="EMBL" id="BPWL01000002">
    <property type="protein sequence ID" value="GJJ07203.1"/>
    <property type="molecule type" value="Genomic_DNA"/>
</dbReference>